<organism evidence="1 2">
    <name type="scientific">Liparis tanakae</name>
    <name type="common">Tanaka's snailfish</name>
    <dbReference type="NCBI Taxonomy" id="230148"/>
    <lineage>
        <taxon>Eukaryota</taxon>
        <taxon>Metazoa</taxon>
        <taxon>Chordata</taxon>
        <taxon>Craniata</taxon>
        <taxon>Vertebrata</taxon>
        <taxon>Euteleostomi</taxon>
        <taxon>Actinopterygii</taxon>
        <taxon>Neopterygii</taxon>
        <taxon>Teleostei</taxon>
        <taxon>Neoteleostei</taxon>
        <taxon>Acanthomorphata</taxon>
        <taxon>Eupercaria</taxon>
        <taxon>Perciformes</taxon>
        <taxon>Cottioidei</taxon>
        <taxon>Cottales</taxon>
        <taxon>Liparidae</taxon>
        <taxon>Liparis</taxon>
    </lineage>
</organism>
<reference evidence="1 2" key="1">
    <citation type="submission" date="2019-03" db="EMBL/GenBank/DDBJ databases">
        <title>First draft genome of Liparis tanakae, snailfish: a comprehensive survey of snailfish specific genes.</title>
        <authorList>
            <person name="Kim W."/>
            <person name="Song I."/>
            <person name="Jeong J.-H."/>
            <person name="Kim D."/>
            <person name="Kim S."/>
            <person name="Ryu S."/>
            <person name="Song J.Y."/>
            <person name="Lee S.K."/>
        </authorList>
    </citation>
    <scope>NUCLEOTIDE SEQUENCE [LARGE SCALE GENOMIC DNA]</scope>
    <source>
        <tissue evidence="1">Muscle</tissue>
    </source>
</reference>
<evidence type="ECO:0000313" key="1">
    <source>
        <dbReference type="EMBL" id="TNN28558.1"/>
    </source>
</evidence>
<dbReference type="Proteomes" id="UP000314294">
    <property type="component" value="Unassembled WGS sequence"/>
</dbReference>
<comment type="caution">
    <text evidence="1">The sequence shown here is derived from an EMBL/GenBank/DDBJ whole genome shotgun (WGS) entry which is preliminary data.</text>
</comment>
<proteinExistence type="predicted"/>
<dbReference type="AlphaFoldDB" id="A0A4Z2EIH9"/>
<keyword evidence="2" id="KW-1185">Reference proteome</keyword>
<accession>A0A4Z2EIH9</accession>
<protein>
    <submittedName>
        <fullName evidence="1">Uncharacterized protein</fullName>
    </submittedName>
</protein>
<sequence>MLGSRNTETESDVGADLGTSLPRVHCWLHESAAGSISLVGCETSSVWYEGRLESEVMKWSRGLEAWRSGGLEVWRSGGLEVWRSGGLEVWRSGGLEAWRSGGLEAWRPGGLEVWRSGGLGVWRSGGLEVWRSGGLEDWRSGGLEAWRSGGLEVCHGCRETALQRSQEQEEQEEQTLLCPAAEAFLTLIAAVFTGNTC</sequence>
<evidence type="ECO:0000313" key="2">
    <source>
        <dbReference type="Proteomes" id="UP000314294"/>
    </source>
</evidence>
<gene>
    <name evidence="1" type="ORF">EYF80_061295</name>
</gene>
<dbReference type="EMBL" id="SRLO01006756">
    <property type="protein sequence ID" value="TNN28558.1"/>
    <property type="molecule type" value="Genomic_DNA"/>
</dbReference>
<dbReference type="OrthoDB" id="8962337at2759"/>
<name>A0A4Z2EIH9_9TELE</name>